<accession>A0A4Q0MAY0</accession>
<keyword evidence="2" id="KW-1185">Reference proteome</keyword>
<comment type="caution">
    <text evidence="1">The sequence shown here is derived from an EMBL/GenBank/DDBJ whole genome shotgun (WGS) entry which is preliminary data.</text>
</comment>
<gene>
    <name evidence="1" type="ORF">EK403_17590</name>
</gene>
<evidence type="ECO:0000313" key="1">
    <source>
        <dbReference type="EMBL" id="RXF69946.1"/>
    </source>
</evidence>
<dbReference type="Proteomes" id="UP000289708">
    <property type="component" value="Unassembled WGS sequence"/>
</dbReference>
<evidence type="ECO:0000313" key="2">
    <source>
        <dbReference type="Proteomes" id="UP000289708"/>
    </source>
</evidence>
<organism evidence="1 2">
    <name type="scientific">Hansschlegelia zhihuaiae</name>
    <dbReference type="NCBI Taxonomy" id="405005"/>
    <lineage>
        <taxon>Bacteria</taxon>
        <taxon>Pseudomonadati</taxon>
        <taxon>Pseudomonadota</taxon>
        <taxon>Alphaproteobacteria</taxon>
        <taxon>Hyphomicrobiales</taxon>
        <taxon>Methylopilaceae</taxon>
        <taxon>Hansschlegelia</taxon>
    </lineage>
</organism>
<name>A0A4Q0MAY0_9HYPH</name>
<sequence length="101" mass="11033">MSAFEPKTLRDAVVVIGLLTRANADRGFIGREESARLLSMREPDLLLVVVEINGLRLSGDHEGAWQLLQALSLIVVAGGWPAVVADPEASAQWPKFWRPGE</sequence>
<protein>
    <submittedName>
        <fullName evidence="1">Uncharacterized protein</fullName>
    </submittedName>
</protein>
<reference evidence="1 2" key="1">
    <citation type="submission" date="2018-12" db="EMBL/GenBank/DDBJ databases">
        <title>bacterium Hansschlegelia zhihuaiae S113.</title>
        <authorList>
            <person name="He J."/>
        </authorList>
    </citation>
    <scope>NUCLEOTIDE SEQUENCE [LARGE SCALE GENOMIC DNA]</scope>
    <source>
        <strain evidence="1 2">S 113</strain>
    </source>
</reference>
<proteinExistence type="predicted"/>
<dbReference type="RefSeq" id="WP_128778775.1">
    <property type="nucleotide sequence ID" value="NZ_RYFI01000019.1"/>
</dbReference>
<dbReference type="EMBL" id="RYFI01000019">
    <property type="protein sequence ID" value="RXF69946.1"/>
    <property type="molecule type" value="Genomic_DNA"/>
</dbReference>
<dbReference type="AlphaFoldDB" id="A0A4Q0MAY0"/>